<sequence length="585" mass="67208">MPSLGSPSAGRYTGVLSKEHIRLLTWLERSGMCTREEALAGSALGADAALMVLMQLERHYLAQETAGLLRITVEGSALLTSLGLGLSSLHTYIPTGSLPEFEQRWLESMALQYREHYHAAWLNTLRCLKFWSWIRHPRSRKYRRKRKPVKQYITLLIHDLLFHHLPPVFPPGYVYLEESPSFLLDYIAERDTDPVPRYSLAEFLRLKDLFFHHERYSMMYLLEARHYRAQHFRLNMRNIYRYFLLETRPHRKTVAPPPPPPGTKRLPELVHTDAEDIRHIPQDYWPLQIPCAAKHFFRDNTHDRISQVIHVAPFTIRIHDVVTRAPLQLAPVPSQEACCSLQVLQRVKPGESSEKLAFFGCGSRQESDAFGQFHLLPAEVYYCAFRLDVGPEDLVRLSATWPQLSPLAGKAAAWLHGVQPAIPLRANELVNMLLSQVLHCTYIGDVAECFLRRICLDLLLTAAVQSNINASKRRIRLTPTDKLALQEIFTQARHDVGLLADPHLLTDNFHISRYKFLNGFLQEFGISPKDYQQMLVMHHAFHLLHRHGKSMIITAIRCGFETTAALRSAFIRHFGADPCHLAHMQ</sequence>
<reference evidence="3" key="1">
    <citation type="submission" date="2024-03" db="EMBL/GenBank/DDBJ databases">
        <title>Chitinophaga horti sp. nov., isolated from garden soil.</title>
        <authorList>
            <person name="Lee D.S."/>
            <person name="Han D.M."/>
            <person name="Baek J.H."/>
            <person name="Choi D.G."/>
            <person name="Jeon J.H."/>
            <person name="Jeon C.O."/>
        </authorList>
    </citation>
    <scope>NUCLEOTIDE SEQUENCE [LARGE SCALE GENOMIC DNA]</scope>
    <source>
        <strain evidence="3">GPA1</strain>
    </source>
</reference>
<name>A0ABZ2YVV2_9BACT</name>
<dbReference type="PROSITE" id="PS01124">
    <property type="entry name" value="HTH_ARAC_FAMILY_2"/>
    <property type="match status" value="1"/>
</dbReference>
<evidence type="ECO:0000313" key="3">
    <source>
        <dbReference type="Proteomes" id="UP001485459"/>
    </source>
</evidence>
<dbReference type="Pfam" id="PF12833">
    <property type="entry name" value="HTH_18"/>
    <property type="match status" value="1"/>
</dbReference>
<proteinExistence type="predicted"/>
<dbReference type="Gene3D" id="1.10.10.60">
    <property type="entry name" value="Homeodomain-like"/>
    <property type="match status" value="1"/>
</dbReference>
<dbReference type="Proteomes" id="UP001485459">
    <property type="component" value="Chromosome"/>
</dbReference>
<organism evidence="2 3">
    <name type="scientific">Chitinophaga pollutisoli</name>
    <dbReference type="NCBI Taxonomy" id="3133966"/>
    <lineage>
        <taxon>Bacteria</taxon>
        <taxon>Pseudomonadati</taxon>
        <taxon>Bacteroidota</taxon>
        <taxon>Chitinophagia</taxon>
        <taxon>Chitinophagales</taxon>
        <taxon>Chitinophagaceae</taxon>
        <taxon>Chitinophaga</taxon>
    </lineage>
</organism>
<dbReference type="EMBL" id="CP149822">
    <property type="protein sequence ID" value="WZN43598.1"/>
    <property type="molecule type" value="Genomic_DNA"/>
</dbReference>
<gene>
    <name evidence="2" type="ORF">WJU16_11225</name>
</gene>
<dbReference type="SMART" id="SM00342">
    <property type="entry name" value="HTH_ARAC"/>
    <property type="match status" value="1"/>
</dbReference>
<feature type="domain" description="HTH araC/xylS-type" evidence="1">
    <location>
        <begin position="505"/>
        <end position="584"/>
    </location>
</feature>
<keyword evidence="3" id="KW-1185">Reference proteome</keyword>
<dbReference type="InterPro" id="IPR018060">
    <property type="entry name" value="HTH_AraC"/>
</dbReference>
<evidence type="ECO:0000313" key="2">
    <source>
        <dbReference type="EMBL" id="WZN43598.1"/>
    </source>
</evidence>
<protein>
    <submittedName>
        <fullName evidence="2">Helix-turn-helix domain-containing protein</fullName>
    </submittedName>
</protein>
<evidence type="ECO:0000259" key="1">
    <source>
        <dbReference type="PROSITE" id="PS01124"/>
    </source>
</evidence>
<accession>A0ABZ2YVV2</accession>
<dbReference type="RefSeq" id="WP_341838403.1">
    <property type="nucleotide sequence ID" value="NZ_CP149822.1"/>
</dbReference>